<sequence>LRMPKSQSRVREHIWPAKKARESLYGTKTTLVGCCHK</sequence>
<evidence type="ECO:0000313" key="1">
    <source>
        <dbReference type="EMBL" id="JAC73696.1"/>
    </source>
</evidence>
<name>A0A061RT30_9CHLO</name>
<dbReference type="EMBL" id="GBEZ01012165">
    <property type="protein sequence ID" value="JAC73696.1"/>
    <property type="molecule type" value="Transcribed_RNA"/>
</dbReference>
<dbReference type="AlphaFoldDB" id="A0A061RT30"/>
<feature type="non-terminal residue" evidence="1">
    <location>
        <position position="1"/>
    </location>
</feature>
<organism evidence="1">
    <name type="scientific">Tetraselmis sp. GSL018</name>
    <dbReference type="NCBI Taxonomy" id="582737"/>
    <lineage>
        <taxon>Eukaryota</taxon>
        <taxon>Viridiplantae</taxon>
        <taxon>Chlorophyta</taxon>
        <taxon>core chlorophytes</taxon>
        <taxon>Chlorodendrophyceae</taxon>
        <taxon>Chlorodendrales</taxon>
        <taxon>Chlorodendraceae</taxon>
        <taxon>Tetraselmis</taxon>
    </lineage>
</organism>
<accession>A0A061RT30</accession>
<protein>
    <submittedName>
        <fullName evidence="1">Uncharacterized protein</fullName>
    </submittedName>
</protein>
<proteinExistence type="predicted"/>
<gene>
    <name evidence="1" type="ORF">TSPGSL018_28132</name>
</gene>
<reference evidence="1" key="1">
    <citation type="submission" date="2014-05" db="EMBL/GenBank/DDBJ databases">
        <title>The transcriptome of the halophilic microalga Tetraselmis sp. GSL018 isolated from the Great Salt Lake, Utah.</title>
        <authorList>
            <person name="Jinkerson R.E."/>
            <person name="D'Adamo S."/>
            <person name="Posewitz M.C."/>
        </authorList>
    </citation>
    <scope>NUCLEOTIDE SEQUENCE</scope>
    <source>
        <strain evidence="1">GSL018</strain>
    </source>
</reference>